<feature type="domain" description="BZIP" evidence="8">
    <location>
        <begin position="499"/>
        <end position="562"/>
    </location>
</feature>
<keyword evidence="6" id="KW-0175">Coiled coil</keyword>
<feature type="compositionally biased region" description="Polar residues" evidence="7">
    <location>
        <begin position="279"/>
        <end position="293"/>
    </location>
</feature>
<keyword evidence="4" id="KW-0804">Transcription</keyword>
<dbReference type="InterPro" id="IPR002112">
    <property type="entry name" value="Leuzip_Jun"/>
</dbReference>
<evidence type="ECO:0000256" key="4">
    <source>
        <dbReference type="ARBA" id="ARBA00023163"/>
    </source>
</evidence>
<keyword evidence="3" id="KW-0238">DNA-binding</keyword>
<dbReference type="InterPro" id="IPR020956">
    <property type="entry name" value="TF_Aft1_OSM"/>
</dbReference>
<dbReference type="Proteomes" id="UP000076874">
    <property type="component" value="Unassembled WGS sequence"/>
</dbReference>
<dbReference type="GO" id="GO:0003677">
    <property type="term" value="F:DNA binding"/>
    <property type="evidence" value="ECO:0007669"/>
    <property type="project" value="UniProtKB-KW"/>
</dbReference>
<feature type="compositionally biased region" description="Polar residues" evidence="7">
    <location>
        <begin position="31"/>
        <end position="43"/>
    </location>
</feature>
<dbReference type="STRING" id="1081102.A0A162MQU3"/>
<dbReference type="SUPFAM" id="SSF57959">
    <property type="entry name" value="Leucine zipper domain"/>
    <property type="match status" value="1"/>
</dbReference>
<protein>
    <submittedName>
        <fullName evidence="9">Bzip transcription factor</fullName>
    </submittedName>
</protein>
<feature type="compositionally biased region" description="Basic and acidic residues" evidence="7">
    <location>
        <begin position="484"/>
        <end position="504"/>
    </location>
</feature>
<keyword evidence="5" id="KW-0539">Nucleus</keyword>
<evidence type="ECO:0000259" key="8">
    <source>
        <dbReference type="PROSITE" id="PS50217"/>
    </source>
</evidence>
<dbReference type="InterPro" id="IPR051027">
    <property type="entry name" value="bZIP_transcription_factors"/>
</dbReference>
<dbReference type="Pfam" id="PF00170">
    <property type="entry name" value="bZIP_1"/>
    <property type="match status" value="1"/>
</dbReference>
<dbReference type="InterPro" id="IPR004827">
    <property type="entry name" value="bZIP"/>
</dbReference>
<sequence>MARTSAATATRGVSKSPKQNNKSSPTRTESHPSSSLKSDTAANQEPAKPLAPPPRPAQQQNGNTPDYFSTQVGGGSLSLEHNPFEQSFGGAPPDTPGGGGGGSSSGGGTKLPPVAALTSPSSLLPGGGATPFNWGGGSLRTGPLSPAMLSGPANDYFGDTHLRGGFPTPNESSLRTGLTPGGSGSMFPVPSPNSQALFAQLQSGGTTPSTLDFHRTAMNAAAIKREQQQQAQQTGQLQQKQQSNAQASGASSGVPPPVTSQPHSLPSVTSAPAHKSDAKTSTGPFDQDNSAANSLYLLAQGRNSTQPQTQFPVPPSQETMSAQTTVSIPVPHVAGMPPSSTTAAGAAAPLFVVQGQQQPMQQAPSQTNGSPTTATNGNGMTNGSSAASRKAAAANGSVGSTRDGSEPGSVMSDESEPARPSTRGKGKRDSTASEAKPTTNGRRKAQDAPSKNGPPSKKAKSNRSSSVNDMDMDDHSDDEDEDDMKLGKDGQPKQKMTEDEKRKNFLERNRVAALKCRQRKKQWLQNLQSKVELYSTENETLSAQISQLREEVVNLKTLLLAHKDCPVTQQQGLHGAFLQQTVEPYNNPQINPYGMAASMASQPVLAGQVGQRRFS</sequence>
<evidence type="ECO:0000256" key="6">
    <source>
        <dbReference type="SAM" id="Coils"/>
    </source>
</evidence>
<dbReference type="AlphaFoldDB" id="A0A162MQU3"/>
<dbReference type="Pfam" id="PF11787">
    <property type="entry name" value="Aft1_HRR"/>
    <property type="match status" value="1"/>
</dbReference>
<dbReference type="Pfam" id="PF11786">
    <property type="entry name" value="Aft1_HRA"/>
    <property type="match status" value="1"/>
</dbReference>
<feature type="compositionally biased region" description="Low complexity" evidence="7">
    <location>
        <begin position="337"/>
        <end position="366"/>
    </location>
</feature>
<dbReference type="PRINTS" id="PR00043">
    <property type="entry name" value="LEUZIPPRJUN"/>
</dbReference>
<feature type="compositionally biased region" description="Low complexity" evidence="7">
    <location>
        <begin position="14"/>
        <end position="25"/>
    </location>
</feature>
<feature type="compositionally biased region" description="Polar residues" evidence="7">
    <location>
        <begin position="61"/>
        <end position="71"/>
    </location>
</feature>
<keyword evidence="10" id="KW-1185">Reference proteome</keyword>
<dbReference type="PANTHER" id="PTHR19304">
    <property type="entry name" value="CYCLIC-AMP RESPONSE ELEMENT BINDING PROTEIN"/>
    <property type="match status" value="1"/>
</dbReference>
<dbReference type="GO" id="GO:0005634">
    <property type="term" value="C:nucleus"/>
    <property type="evidence" value="ECO:0007669"/>
    <property type="project" value="UniProtKB-SubCell"/>
</dbReference>
<keyword evidence="2" id="KW-0805">Transcription regulation</keyword>
<dbReference type="CDD" id="cd14687">
    <property type="entry name" value="bZIP_ATF2"/>
    <property type="match status" value="1"/>
</dbReference>
<evidence type="ECO:0000256" key="7">
    <source>
        <dbReference type="SAM" id="MobiDB-lite"/>
    </source>
</evidence>
<evidence type="ECO:0000313" key="10">
    <source>
        <dbReference type="Proteomes" id="UP000076874"/>
    </source>
</evidence>
<dbReference type="InterPro" id="IPR021756">
    <property type="entry name" value="TF_Aft1_HRR"/>
</dbReference>
<dbReference type="FunFam" id="1.20.5.170:FF:000053">
    <property type="entry name" value="BZIP transcription factor AtfA"/>
    <property type="match status" value="1"/>
</dbReference>
<evidence type="ECO:0000256" key="1">
    <source>
        <dbReference type="ARBA" id="ARBA00004123"/>
    </source>
</evidence>
<dbReference type="SMART" id="SM00338">
    <property type="entry name" value="BRLZ"/>
    <property type="match status" value="1"/>
</dbReference>
<proteinExistence type="predicted"/>
<dbReference type="OrthoDB" id="295274at2759"/>
<gene>
    <name evidence="9" type="ORF">SPI_00854</name>
</gene>
<feature type="coiled-coil region" evidence="6">
    <location>
        <begin position="524"/>
        <end position="558"/>
    </location>
</feature>
<feature type="compositionally biased region" description="Low complexity" evidence="7">
    <location>
        <begin position="228"/>
        <end position="253"/>
    </location>
</feature>
<dbReference type="GO" id="GO:0003700">
    <property type="term" value="F:DNA-binding transcription factor activity"/>
    <property type="evidence" value="ECO:0007669"/>
    <property type="project" value="InterPro"/>
</dbReference>
<name>A0A162MQU3_9HYPO</name>
<comment type="caution">
    <text evidence="9">The sequence shown here is derived from an EMBL/GenBank/DDBJ whole genome shotgun (WGS) entry which is preliminary data.</text>
</comment>
<feature type="compositionally biased region" description="Low complexity" evidence="7">
    <location>
        <begin position="373"/>
        <end position="394"/>
    </location>
</feature>
<dbReference type="Pfam" id="PF11785">
    <property type="entry name" value="Aft1_OSA"/>
    <property type="match status" value="1"/>
</dbReference>
<dbReference type="EMBL" id="AZHD01000001">
    <property type="protein sequence ID" value="OAA68659.1"/>
    <property type="molecule type" value="Genomic_DNA"/>
</dbReference>
<comment type="subcellular location">
    <subcellularLocation>
        <location evidence="1">Nucleus</location>
    </subcellularLocation>
</comment>
<dbReference type="InterPro" id="IPR021755">
    <property type="entry name" value="TF_Aft1_HRA"/>
</dbReference>
<evidence type="ECO:0000256" key="3">
    <source>
        <dbReference type="ARBA" id="ARBA00023125"/>
    </source>
</evidence>
<feature type="compositionally biased region" description="Polar residues" evidence="7">
    <location>
        <begin position="301"/>
        <end position="327"/>
    </location>
</feature>
<accession>A0A162MQU3</accession>
<feature type="compositionally biased region" description="Acidic residues" evidence="7">
    <location>
        <begin position="470"/>
        <end position="483"/>
    </location>
</feature>
<feature type="region of interest" description="Disordered" evidence="7">
    <location>
        <begin position="160"/>
        <end position="504"/>
    </location>
</feature>
<evidence type="ECO:0000313" key="9">
    <source>
        <dbReference type="EMBL" id="OAA68659.1"/>
    </source>
</evidence>
<organism evidence="9 10">
    <name type="scientific">Niveomyces insectorum RCEF 264</name>
    <dbReference type="NCBI Taxonomy" id="1081102"/>
    <lineage>
        <taxon>Eukaryota</taxon>
        <taxon>Fungi</taxon>
        <taxon>Dikarya</taxon>
        <taxon>Ascomycota</taxon>
        <taxon>Pezizomycotina</taxon>
        <taxon>Sordariomycetes</taxon>
        <taxon>Hypocreomycetidae</taxon>
        <taxon>Hypocreales</taxon>
        <taxon>Cordycipitaceae</taxon>
        <taxon>Niveomyces</taxon>
    </lineage>
</organism>
<reference evidence="9 10" key="1">
    <citation type="journal article" date="2016" name="Genome Biol. Evol.">
        <title>Divergent and convergent evolution of fungal pathogenicity.</title>
        <authorList>
            <person name="Shang Y."/>
            <person name="Xiao G."/>
            <person name="Zheng P."/>
            <person name="Cen K."/>
            <person name="Zhan S."/>
            <person name="Wang C."/>
        </authorList>
    </citation>
    <scope>NUCLEOTIDE SEQUENCE [LARGE SCALE GENOMIC DNA]</scope>
    <source>
        <strain evidence="9 10">RCEF 264</strain>
    </source>
</reference>
<dbReference type="PROSITE" id="PS50217">
    <property type="entry name" value="BZIP"/>
    <property type="match status" value="1"/>
</dbReference>
<dbReference type="InterPro" id="IPR046347">
    <property type="entry name" value="bZIP_sf"/>
</dbReference>
<feature type="compositionally biased region" description="Polar residues" evidence="7">
    <location>
        <begin position="260"/>
        <end position="270"/>
    </location>
</feature>
<feature type="compositionally biased region" description="Gly residues" evidence="7">
    <location>
        <begin position="96"/>
        <end position="109"/>
    </location>
</feature>
<feature type="compositionally biased region" description="Polar residues" evidence="7">
    <location>
        <begin position="1"/>
        <end position="13"/>
    </location>
</feature>
<feature type="compositionally biased region" description="Polar residues" evidence="7">
    <location>
        <begin position="192"/>
        <end position="210"/>
    </location>
</feature>
<feature type="region of interest" description="Disordered" evidence="7">
    <location>
        <begin position="1"/>
        <end position="129"/>
    </location>
</feature>
<evidence type="ECO:0000256" key="5">
    <source>
        <dbReference type="ARBA" id="ARBA00023242"/>
    </source>
</evidence>
<evidence type="ECO:0000256" key="2">
    <source>
        <dbReference type="ARBA" id="ARBA00023015"/>
    </source>
</evidence>
<dbReference type="Gene3D" id="1.20.5.170">
    <property type="match status" value="1"/>
</dbReference>